<keyword evidence="5 6" id="KW-0472">Membrane</keyword>
<evidence type="ECO:0000256" key="1">
    <source>
        <dbReference type="ARBA" id="ARBA00004651"/>
    </source>
</evidence>
<reference evidence="7 8" key="1">
    <citation type="submission" date="2016-10" db="EMBL/GenBank/DDBJ databases">
        <authorList>
            <person name="de Groot N.N."/>
        </authorList>
    </citation>
    <scope>NUCLEOTIDE SEQUENCE [LARGE SCALE GENOMIC DNA]</scope>
    <source>
        <strain evidence="7 8">DSM 46701</strain>
    </source>
</reference>
<protein>
    <submittedName>
        <fullName evidence="7">Holin-like protein</fullName>
    </submittedName>
</protein>
<keyword evidence="4 6" id="KW-1133">Transmembrane helix</keyword>
<gene>
    <name evidence="7" type="ORF">SAMN05444955_10399</name>
</gene>
<keyword evidence="2" id="KW-1003">Cell membrane</keyword>
<organism evidence="7 8">
    <name type="scientific">Lihuaxuella thermophila</name>
    <dbReference type="NCBI Taxonomy" id="1173111"/>
    <lineage>
        <taxon>Bacteria</taxon>
        <taxon>Bacillati</taxon>
        <taxon>Bacillota</taxon>
        <taxon>Bacilli</taxon>
        <taxon>Bacillales</taxon>
        <taxon>Thermoactinomycetaceae</taxon>
        <taxon>Lihuaxuella</taxon>
    </lineage>
</organism>
<dbReference type="Proteomes" id="UP000199695">
    <property type="component" value="Unassembled WGS sequence"/>
</dbReference>
<sequence>MVRILLQFLTILTIYLTGNGLVAWLHLPLPGSFVGMILLFAALSLGVFKLPWIETIARLHIRHFSLLLIPSIIGVVHYTGAFKTEGIKLAIILTASSFTVLLVTAFTAEYFETRRKRRKQDGNISQ</sequence>
<dbReference type="STRING" id="1173111.SAMN05444955_10399"/>
<feature type="transmembrane region" description="Helical" evidence="6">
    <location>
        <begin position="5"/>
        <end position="27"/>
    </location>
</feature>
<dbReference type="RefSeq" id="WP_089965630.1">
    <property type="nucleotide sequence ID" value="NZ_FOCQ01000003.1"/>
</dbReference>
<comment type="subcellular location">
    <subcellularLocation>
        <location evidence="1">Cell membrane</location>
        <topology evidence="1">Multi-pass membrane protein</topology>
    </subcellularLocation>
</comment>
<dbReference type="PANTHER" id="PTHR33931:SF2">
    <property type="entry name" value="HOLIN-LIKE PROTEIN CIDA"/>
    <property type="match status" value="1"/>
</dbReference>
<feature type="transmembrane region" description="Helical" evidence="6">
    <location>
        <begin position="64"/>
        <end position="81"/>
    </location>
</feature>
<dbReference type="OrthoDB" id="3176438at2"/>
<dbReference type="GO" id="GO:0005886">
    <property type="term" value="C:plasma membrane"/>
    <property type="evidence" value="ECO:0007669"/>
    <property type="project" value="UniProtKB-SubCell"/>
</dbReference>
<evidence type="ECO:0000313" key="7">
    <source>
        <dbReference type="EMBL" id="SEM90609.1"/>
    </source>
</evidence>
<evidence type="ECO:0000313" key="8">
    <source>
        <dbReference type="Proteomes" id="UP000199695"/>
    </source>
</evidence>
<dbReference type="InterPro" id="IPR005538">
    <property type="entry name" value="LrgA/CidA"/>
</dbReference>
<feature type="transmembrane region" description="Helical" evidence="6">
    <location>
        <begin position="33"/>
        <end position="52"/>
    </location>
</feature>
<keyword evidence="8" id="KW-1185">Reference proteome</keyword>
<evidence type="ECO:0000256" key="6">
    <source>
        <dbReference type="SAM" id="Phobius"/>
    </source>
</evidence>
<keyword evidence="3 6" id="KW-0812">Transmembrane</keyword>
<dbReference type="Pfam" id="PF03788">
    <property type="entry name" value="LrgA"/>
    <property type="match status" value="1"/>
</dbReference>
<evidence type="ECO:0000256" key="5">
    <source>
        <dbReference type="ARBA" id="ARBA00023136"/>
    </source>
</evidence>
<name>A0A1H8C6U6_9BACL</name>
<proteinExistence type="predicted"/>
<feature type="transmembrane region" description="Helical" evidence="6">
    <location>
        <begin position="87"/>
        <end position="111"/>
    </location>
</feature>
<dbReference type="AlphaFoldDB" id="A0A1H8C6U6"/>
<accession>A0A1H8C6U6</accession>
<evidence type="ECO:0000256" key="2">
    <source>
        <dbReference type="ARBA" id="ARBA00022475"/>
    </source>
</evidence>
<evidence type="ECO:0000256" key="4">
    <source>
        <dbReference type="ARBA" id="ARBA00022989"/>
    </source>
</evidence>
<dbReference type="PANTHER" id="PTHR33931">
    <property type="entry name" value="HOLIN-LIKE PROTEIN CIDA-RELATED"/>
    <property type="match status" value="1"/>
</dbReference>
<evidence type="ECO:0000256" key="3">
    <source>
        <dbReference type="ARBA" id="ARBA00022692"/>
    </source>
</evidence>
<dbReference type="EMBL" id="FOCQ01000003">
    <property type="protein sequence ID" value="SEM90609.1"/>
    <property type="molecule type" value="Genomic_DNA"/>
</dbReference>